<keyword evidence="2" id="KW-0472">Membrane</keyword>
<sequence length="468" mass="49060">MVKLQLYSIILALVASVAVSSSNDQSLRRTAEQSHRRLPHPPHHHSSSGSGGTSDYYGCLDLNTTEQAQVWPDGPGCDYGSGSGSGSGGNGTATGGGDSSGNGDDTVTQYEVVDDDTTSNPYEDFVITQCDTYESLWRWDLHMSCGGDSSNLDSCNCTFAEELFDKGLLVCEDRDQCPRNCPICSTCLSVLGCPETAGPIDRLATSTMIYIIVGAVILLVVALAVFHSRRRRQQQHELKQHLITEDECDADDGGAGNAGRFEPPNADAGTSPGAGAVMVAGGAAAGPWKASKETDSEADTDDCTRSIDATLPTVEDSSAMPFVAMAAAGIATVRSEEEDAGPEDENEETENVDTSPNGNTESANEDDSATMETTSSPSTSGEVGAVREAFLQSLEEDGNVKDQQEKISSPAALGEDDVESQPPTNGSINSHDQEGEPQPSTNEIGADSSDGNKTSDISPEESSDETSS</sequence>
<evidence type="ECO:0008006" key="6">
    <source>
        <dbReference type="Google" id="ProtNLM"/>
    </source>
</evidence>
<feature type="transmembrane region" description="Helical" evidence="2">
    <location>
        <begin position="208"/>
        <end position="226"/>
    </location>
</feature>
<feature type="region of interest" description="Disordered" evidence="1">
    <location>
        <begin position="71"/>
        <end position="107"/>
    </location>
</feature>
<keyword evidence="2" id="KW-1133">Transmembrane helix</keyword>
<proteinExistence type="predicted"/>
<name>A0AAD2GBW0_9STRA</name>
<feature type="compositionally biased region" description="Polar residues" evidence="1">
    <location>
        <begin position="438"/>
        <end position="457"/>
    </location>
</feature>
<evidence type="ECO:0000313" key="4">
    <source>
        <dbReference type="EMBL" id="CAJ1968821.1"/>
    </source>
</evidence>
<accession>A0AAD2GBW0</accession>
<evidence type="ECO:0000313" key="5">
    <source>
        <dbReference type="Proteomes" id="UP001295423"/>
    </source>
</evidence>
<feature type="region of interest" description="Disordered" evidence="1">
    <location>
        <begin position="21"/>
        <end position="52"/>
    </location>
</feature>
<evidence type="ECO:0000256" key="3">
    <source>
        <dbReference type="SAM" id="SignalP"/>
    </source>
</evidence>
<gene>
    <name evidence="4" type="ORF">CYCCA115_LOCUS23417</name>
</gene>
<feature type="compositionally biased region" description="Polar residues" evidence="1">
    <location>
        <begin position="370"/>
        <end position="381"/>
    </location>
</feature>
<evidence type="ECO:0000256" key="2">
    <source>
        <dbReference type="SAM" id="Phobius"/>
    </source>
</evidence>
<keyword evidence="3" id="KW-0732">Signal</keyword>
<keyword evidence="2" id="KW-0812">Transmembrane</keyword>
<keyword evidence="5" id="KW-1185">Reference proteome</keyword>
<feature type="region of interest" description="Disordered" evidence="1">
    <location>
        <begin position="334"/>
        <end position="468"/>
    </location>
</feature>
<dbReference type="Proteomes" id="UP001295423">
    <property type="component" value="Unassembled WGS sequence"/>
</dbReference>
<feature type="compositionally biased region" description="Polar residues" evidence="1">
    <location>
        <begin position="421"/>
        <end position="430"/>
    </location>
</feature>
<feature type="compositionally biased region" description="Polar residues" evidence="1">
    <location>
        <begin position="352"/>
        <end position="362"/>
    </location>
</feature>
<feature type="compositionally biased region" description="Gly residues" evidence="1">
    <location>
        <begin position="77"/>
        <end position="100"/>
    </location>
</feature>
<feature type="compositionally biased region" description="Acidic residues" evidence="1">
    <location>
        <begin position="458"/>
        <end position="468"/>
    </location>
</feature>
<feature type="region of interest" description="Disordered" evidence="1">
    <location>
        <begin position="243"/>
        <end position="278"/>
    </location>
</feature>
<evidence type="ECO:0000256" key="1">
    <source>
        <dbReference type="SAM" id="MobiDB-lite"/>
    </source>
</evidence>
<feature type="compositionally biased region" description="Acidic residues" evidence="1">
    <location>
        <begin position="336"/>
        <end position="351"/>
    </location>
</feature>
<dbReference type="AlphaFoldDB" id="A0AAD2GBW0"/>
<feature type="chain" id="PRO_5042077255" description="ShKT domain-containing protein" evidence="3">
    <location>
        <begin position="21"/>
        <end position="468"/>
    </location>
</feature>
<reference evidence="4" key="1">
    <citation type="submission" date="2023-08" db="EMBL/GenBank/DDBJ databases">
        <authorList>
            <person name="Audoor S."/>
            <person name="Bilcke G."/>
        </authorList>
    </citation>
    <scope>NUCLEOTIDE SEQUENCE</scope>
</reference>
<comment type="caution">
    <text evidence="4">The sequence shown here is derived from an EMBL/GenBank/DDBJ whole genome shotgun (WGS) entry which is preliminary data.</text>
</comment>
<feature type="compositionally biased region" description="Basic and acidic residues" evidence="1">
    <location>
        <begin position="26"/>
        <end position="35"/>
    </location>
</feature>
<dbReference type="EMBL" id="CAKOGP040002408">
    <property type="protein sequence ID" value="CAJ1968821.1"/>
    <property type="molecule type" value="Genomic_DNA"/>
</dbReference>
<feature type="signal peptide" evidence="3">
    <location>
        <begin position="1"/>
        <end position="20"/>
    </location>
</feature>
<organism evidence="4 5">
    <name type="scientific">Cylindrotheca closterium</name>
    <dbReference type="NCBI Taxonomy" id="2856"/>
    <lineage>
        <taxon>Eukaryota</taxon>
        <taxon>Sar</taxon>
        <taxon>Stramenopiles</taxon>
        <taxon>Ochrophyta</taxon>
        <taxon>Bacillariophyta</taxon>
        <taxon>Bacillariophyceae</taxon>
        <taxon>Bacillariophycidae</taxon>
        <taxon>Bacillariales</taxon>
        <taxon>Bacillariaceae</taxon>
        <taxon>Cylindrotheca</taxon>
    </lineage>
</organism>
<protein>
    <recommendedName>
        <fullName evidence="6">ShKT domain-containing protein</fullName>
    </recommendedName>
</protein>
<feature type="compositionally biased region" description="Basic residues" evidence="1">
    <location>
        <begin position="36"/>
        <end position="46"/>
    </location>
</feature>